<dbReference type="OrthoDB" id="109543at2759"/>
<name>A0A6A6ZCS5_9PLEO</name>
<organism evidence="1 2">
    <name type="scientific">Ophiobolus disseminans</name>
    <dbReference type="NCBI Taxonomy" id="1469910"/>
    <lineage>
        <taxon>Eukaryota</taxon>
        <taxon>Fungi</taxon>
        <taxon>Dikarya</taxon>
        <taxon>Ascomycota</taxon>
        <taxon>Pezizomycotina</taxon>
        <taxon>Dothideomycetes</taxon>
        <taxon>Pleosporomycetidae</taxon>
        <taxon>Pleosporales</taxon>
        <taxon>Pleosporineae</taxon>
        <taxon>Phaeosphaeriaceae</taxon>
        <taxon>Ophiobolus</taxon>
    </lineage>
</organism>
<proteinExistence type="predicted"/>
<sequence>MPPGTHQFVLANASPRLENEFVSKLPRTNPKTTVLFHGTTFDRLPAILAQGLK</sequence>
<dbReference type="EMBL" id="MU006251">
    <property type="protein sequence ID" value="KAF2818493.1"/>
    <property type="molecule type" value="Genomic_DNA"/>
</dbReference>
<evidence type="ECO:0000313" key="1">
    <source>
        <dbReference type="EMBL" id="KAF2818493.1"/>
    </source>
</evidence>
<gene>
    <name evidence="1" type="ORF">CC86DRAFT_240720</name>
</gene>
<feature type="non-terminal residue" evidence="1">
    <location>
        <position position="53"/>
    </location>
</feature>
<reference evidence="1" key="1">
    <citation type="journal article" date="2020" name="Stud. Mycol.">
        <title>101 Dothideomycetes genomes: a test case for predicting lifestyles and emergence of pathogens.</title>
        <authorList>
            <person name="Haridas S."/>
            <person name="Albert R."/>
            <person name="Binder M."/>
            <person name="Bloem J."/>
            <person name="Labutti K."/>
            <person name="Salamov A."/>
            <person name="Andreopoulos B."/>
            <person name="Baker S."/>
            <person name="Barry K."/>
            <person name="Bills G."/>
            <person name="Bluhm B."/>
            <person name="Cannon C."/>
            <person name="Castanera R."/>
            <person name="Culley D."/>
            <person name="Daum C."/>
            <person name="Ezra D."/>
            <person name="Gonzalez J."/>
            <person name="Henrissat B."/>
            <person name="Kuo A."/>
            <person name="Liang C."/>
            <person name="Lipzen A."/>
            <person name="Lutzoni F."/>
            <person name="Magnuson J."/>
            <person name="Mondo S."/>
            <person name="Nolan M."/>
            <person name="Ohm R."/>
            <person name="Pangilinan J."/>
            <person name="Park H.-J."/>
            <person name="Ramirez L."/>
            <person name="Alfaro M."/>
            <person name="Sun H."/>
            <person name="Tritt A."/>
            <person name="Yoshinaga Y."/>
            <person name="Zwiers L.-H."/>
            <person name="Turgeon B."/>
            <person name="Goodwin S."/>
            <person name="Spatafora J."/>
            <person name="Crous P."/>
            <person name="Grigoriev I."/>
        </authorList>
    </citation>
    <scope>NUCLEOTIDE SEQUENCE</scope>
    <source>
        <strain evidence="1">CBS 113818</strain>
    </source>
</reference>
<evidence type="ECO:0000313" key="2">
    <source>
        <dbReference type="Proteomes" id="UP000799424"/>
    </source>
</evidence>
<evidence type="ECO:0008006" key="3">
    <source>
        <dbReference type="Google" id="ProtNLM"/>
    </source>
</evidence>
<protein>
    <recommendedName>
        <fullName evidence="3">PARP catalytic domain-containing protein</fullName>
    </recommendedName>
</protein>
<dbReference type="Proteomes" id="UP000799424">
    <property type="component" value="Unassembled WGS sequence"/>
</dbReference>
<accession>A0A6A6ZCS5</accession>
<dbReference type="AlphaFoldDB" id="A0A6A6ZCS5"/>
<keyword evidence="2" id="KW-1185">Reference proteome</keyword>